<keyword evidence="6" id="KW-1185">Reference proteome</keyword>
<evidence type="ECO:0000259" key="4">
    <source>
        <dbReference type="SMART" id="SM00822"/>
    </source>
</evidence>
<dbReference type="PRINTS" id="PR00080">
    <property type="entry name" value="SDRFAMILY"/>
</dbReference>
<dbReference type="InterPro" id="IPR036291">
    <property type="entry name" value="NAD(P)-bd_dom_sf"/>
</dbReference>
<dbReference type="EMBL" id="FUYM01000011">
    <property type="protein sequence ID" value="SKC02474.1"/>
    <property type="molecule type" value="Genomic_DNA"/>
</dbReference>
<dbReference type="AlphaFoldDB" id="A0A1T5G2G4"/>
<dbReference type="Pfam" id="PF00106">
    <property type="entry name" value="adh_short"/>
    <property type="match status" value="1"/>
</dbReference>
<protein>
    <submittedName>
        <fullName evidence="5">NADP-dependent 3-hydroxy acid dehydrogenase YdfG</fullName>
    </submittedName>
</protein>
<dbReference type="PRINTS" id="PR00081">
    <property type="entry name" value="GDHRDH"/>
</dbReference>
<dbReference type="PROSITE" id="PS00061">
    <property type="entry name" value="ADH_SHORT"/>
    <property type="match status" value="1"/>
</dbReference>
<dbReference type="CDD" id="cd05233">
    <property type="entry name" value="SDR_c"/>
    <property type="match status" value="1"/>
</dbReference>
<dbReference type="InterPro" id="IPR002347">
    <property type="entry name" value="SDR_fam"/>
</dbReference>
<evidence type="ECO:0000256" key="3">
    <source>
        <dbReference type="RuleBase" id="RU000363"/>
    </source>
</evidence>
<evidence type="ECO:0000313" key="5">
    <source>
        <dbReference type="EMBL" id="SKC02474.1"/>
    </source>
</evidence>
<proteinExistence type="inferred from homology"/>
<evidence type="ECO:0000313" key="6">
    <source>
        <dbReference type="Proteomes" id="UP000189818"/>
    </source>
</evidence>
<comment type="similarity">
    <text evidence="1 3">Belongs to the short-chain dehydrogenases/reductases (SDR) family.</text>
</comment>
<dbReference type="SUPFAM" id="SSF51735">
    <property type="entry name" value="NAD(P)-binding Rossmann-fold domains"/>
    <property type="match status" value="1"/>
</dbReference>
<gene>
    <name evidence="5" type="ORF">SAMN06295920_111174</name>
</gene>
<dbReference type="PANTHER" id="PTHR43669:SF3">
    <property type="entry name" value="ALCOHOL DEHYDROGENASE, PUTATIVE (AFU_ORTHOLOGUE AFUA_3G03445)-RELATED"/>
    <property type="match status" value="1"/>
</dbReference>
<feature type="domain" description="Ketoreductase" evidence="4">
    <location>
        <begin position="28"/>
        <end position="212"/>
    </location>
</feature>
<name>A0A1T5G2G4_9SPHN</name>
<dbReference type="SMART" id="SM00822">
    <property type="entry name" value="PKS_KR"/>
    <property type="match status" value="1"/>
</dbReference>
<dbReference type="Proteomes" id="UP000189818">
    <property type="component" value="Unassembled WGS sequence"/>
</dbReference>
<dbReference type="GO" id="GO:0016491">
    <property type="term" value="F:oxidoreductase activity"/>
    <property type="evidence" value="ECO:0007669"/>
    <property type="project" value="UniProtKB-KW"/>
</dbReference>
<dbReference type="PANTHER" id="PTHR43669">
    <property type="entry name" value="5-KETO-D-GLUCONATE 5-REDUCTASE"/>
    <property type="match status" value="1"/>
</dbReference>
<keyword evidence="2" id="KW-0560">Oxidoreductase</keyword>
<accession>A0A1T5G2G4</accession>
<dbReference type="InterPro" id="IPR057326">
    <property type="entry name" value="KR_dom"/>
</dbReference>
<dbReference type="InterPro" id="IPR020904">
    <property type="entry name" value="Sc_DH/Rdtase_CS"/>
</dbReference>
<dbReference type="RefSeq" id="WP_235862759.1">
    <property type="nucleotide sequence ID" value="NZ_FUYM01000011.1"/>
</dbReference>
<dbReference type="FunFam" id="3.40.50.720:FF:000084">
    <property type="entry name" value="Short-chain dehydrogenase reductase"/>
    <property type="match status" value="1"/>
</dbReference>
<evidence type="ECO:0000256" key="2">
    <source>
        <dbReference type="ARBA" id="ARBA00023002"/>
    </source>
</evidence>
<dbReference type="STRING" id="439228.SAMN06295920_111174"/>
<sequence>MRHRRDRRRRPQRRQARILTGMGILRDRVALVTGASSGIGEACAFAFAARGAKLVLAARRADRLDTLATRLAAAGTEALAVATDVTDESSVERLFAAAMERFGRVDVLVNNAGIADSTPADALELALWHKVIDTNLTSAFLCARAAIRIMKPQGHGRIINVGSISARVPRADSPAYTASKWGLDGLTRALAIDGRAHNIAVSVMHPGIVATELGGGAAASRPAELTAAPEDIAEVIVHMADMPDHLNFYEALVVQNKIPFLGRG</sequence>
<reference evidence="6" key="1">
    <citation type="submission" date="2017-02" db="EMBL/GenBank/DDBJ databases">
        <authorList>
            <person name="Varghese N."/>
            <person name="Submissions S."/>
        </authorList>
    </citation>
    <scope>NUCLEOTIDE SEQUENCE [LARGE SCALE GENOMIC DNA]</scope>
    <source>
        <strain evidence="6">UM2</strain>
    </source>
</reference>
<organism evidence="5 6">
    <name type="scientific">Rhizorhabdus histidinilytica</name>
    <dbReference type="NCBI Taxonomy" id="439228"/>
    <lineage>
        <taxon>Bacteria</taxon>
        <taxon>Pseudomonadati</taxon>
        <taxon>Pseudomonadota</taxon>
        <taxon>Alphaproteobacteria</taxon>
        <taxon>Sphingomonadales</taxon>
        <taxon>Sphingomonadaceae</taxon>
        <taxon>Rhizorhabdus</taxon>
    </lineage>
</organism>
<evidence type="ECO:0000256" key="1">
    <source>
        <dbReference type="ARBA" id="ARBA00006484"/>
    </source>
</evidence>
<dbReference type="Gene3D" id="3.40.50.720">
    <property type="entry name" value="NAD(P)-binding Rossmann-like Domain"/>
    <property type="match status" value="1"/>
</dbReference>